<proteinExistence type="predicted"/>
<accession>A0A1Q2HQP9</accession>
<evidence type="ECO:0000313" key="3">
    <source>
        <dbReference type="Proteomes" id="UP000188273"/>
    </source>
</evidence>
<feature type="region of interest" description="Disordered" evidence="1">
    <location>
        <begin position="1"/>
        <end position="20"/>
    </location>
</feature>
<gene>
    <name evidence="2" type="ORF">L21SP3_01590</name>
</gene>
<dbReference type="OrthoDB" id="9921043at2"/>
<name>A0A1Q2HQP9_9BACT</name>
<feature type="region of interest" description="Disordered" evidence="1">
    <location>
        <begin position="105"/>
        <end position="133"/>
    </location>
</feature>
<keyword evidence="3" id="KW-1185">Reference proteome</keyword>
<dbReference type="KEGG" id="pbu:L21SP3_01590"/>
<dbReference type="Proteomes" id="UP000188273">
    <property type="component" value="Chromosome"/>
</dbReference>
<evidence type="ECO:0000256" key="1">
    <source>
        <dbReference type="SAM" id="MobiDB-lite"/>
    </source>
</evidence>
<dbReference type="AlphaFoldDB" id="A0A1Q2HQP9"/>
<dbReference type="RefSeq" id="WP_077540371.1">
    <property type="nucleotide sequence ID" value="NZ_CP019633.1"/>
</dbReference>
<dbReference type="STRING" id="1940790.L21SP3_01590"/>
<sequence length="133" mass="14942">MEKKNQNIPPEGGSLPAEELKAENERLKFEKEAAKSLAESGIIDLDAGLALCREKQKQNPEKKPEELVSGLKEKKAYLFRSRPAELRSNIAQAAEQTENQLEGAARKAAQTGRPAEVSEYMRVRREKTENTNY</sequence>
<feature type="compositionally biased region" description="Basic and acidic residues" evidence="1">
    <location>
        <begin position="119"/>
        <end position="133"/>
    </location>
</feature>
<reference evidence="3" key="1">
    <citation type="submission" date="2017-02" db="EMBL/GenBank/DDBJ databases">
        <title>Comparative genomics and description of representatives of a novel lineage of planctomycetes thriving in anoxic sediments.</title>
        <authorList>
            <person name="Spring S."/>
            <person name="Bunk B."/>
            <person name="Sproer C."/>
            <person name="Klenk H.-P."/>
        </authorList>
    </citation>
    <scope>NUCLEOTIDE SEQUENCE [LARGE SCALE GENOMIC DNA]</scope>
    <source>
        <strain evidence="3">L21-RPul-D3</strain>
    </source>
</reference>
<organism evidence="2 3">
    <name type="scientific">Sedimentisphaera cyanobacteriorum</name>
    <dbReference type="NCBI Taxonomy" id="1940790"/>
    <lineage>
        <taxon>Bacteria</taxon>
        <taxon>Pseudomonadati</taxon>
        <taxon>Planctomycetota</taxon>
        <taxon>Phycisphaerae</taxon>
        <taxon>Sedimentisphaerales</taxon>
        <taxon>Sedimentisphaeraceae</taxon>
        <taxon>Sedimentisphaera</taxon>
    </lineage>
</organism>
<dbReference type="EMBL" id="CP019633">
    <property type="protein sequence ID" value="AQQ09777.1"/>
    <property type="molecule type" value="Genomic_DNA"/>
</dbReference>
<protein>
    <submittedName>
        <fullName evidence="2">Uncharacterized protein</fullName>
    </submittedName>
</protein>
<evidence type="ECO:0000313" key="2">
    <source>
        <dbReference type="EMBL" id="AQQ09777.1"/>
    </source>
</evidence>